<dbReference type="RefSeq" id="WP_319831317.1">
    <property type="nucleotide sequence ID" value="NZ_CP138858.1"/>
</dbReference>
<evidence type="ECO:0000313" key="3">
    <source>
        <dbReference type="Proteomes" id="UP001324993"/>
    </source>
</evidence>
<accession>A0ABZ0RN52</accession>
<name>A0ABZ0RN52_9BACT</name>
<feature type="chain" id="PRO_5047077983" evidence="1">
    <location>
        <begin position="19"/>
        <end position="224"/>
    </location>
</feature>
<dbReference type="EMBL" id="CP138858">
    <property type="protein sequence ID" value="WPJ94384.1"/>
    <property type="molecule type" value="Genomic_DNA"/>
</dbReference>
<keyword evidence="3" id="KW-1185">Reference proteome</keyword>
<evidence type="ECO:0000313" key="2">
    <source>
        <dbReference type="EMBL" id="WPJ94384.1"/>
    </source>
</evidence>
<reference evidence="2 3" key="1">
    <citation type="submission" date="2023-11" db="EMBL/GenBank/DDBJ databases">
        <title>Coraliomargarita sp. nov., isolated from marine algae.</title>
        <authorList>
            <person name="Lee J.K."/>
            <person name="Baek J.H."/>
            <person name="Kim J.M."/>
            <person name="Choi D.G."/>
            <person name="Jeon C.O."/>
        </authorList>
    </citation>
    <scope>NUCLEOTIDE SEQUENCE [LARGE SCALE GENOMIC DNA]</scope>
    <source>
        <strain evidence="2 3">J2-16</strain>
    </source>
</reference>
<evidence type="ECO:0000256" key="1">
    <source>
        <dbReference type="SAM" id="SignalP"/>
    </source>
</evidence>
<dbReference type="Proteomes" id="UP001324993">
    <property type="component" value="Chromosome"/>
</dbReference>
<organism evidence="2 3">
    <name type="scientific">Coraliomargarita algicola</name>
    <dbReference type="NCBI Taxonomy" id="3092156"/>
    <lineage>
        <taxon>Bacteria</taxon>
        <taxon>Pseudomonadati</taxon>
        <taxon>Verrucomicrobiota</taxon>
        <taxon>Opitutia</taxon>
        <taxon>Puniceicoccales</taxon>
        <taxon>Coraliomargaritaceae</taxon>
        <taxon>Coraliomargarita</taxon>
    </lineage>
</organism>
<protein>
    <submittedName>
        <fullName evidence="2">Uncharacterized protein</fullName>
    </submittedName>
</protein>
<feature type="signal peptide" evidence="1">
    <location>
        <begin position="1"/>
        <end position="18"/>
    </location>
</feature>
<proteinExistence type="predicted"/>
<gene>
    <name evidence="2" type="ORF">SH580_13170</name>
</gene>
<sequence length="224" mass="25239">MKLLFPYLCAIIALTLNAADTPWLYTEEVQFAEHHDFADVVLVDGRRLVLNEGVYHSGSTDAKVQQDDFIHFEDVGEWQPERELFIAYAPATGAVLVDRSTGETIEIVHGLEGAHPLDQLYKERVYSKTANFDRWDAIKEIIAFWETEVLRIYDRLAEEVKAPDVIEQAKAAWEVSYDKQCTAISEAYASKPGSIAWDRSLAAQLNLVRSHALSLSTWGQPVGL</sequence>
<keyword evidence="1" id="KW-0732">Signal</keyword>